<keyword evidence="6 12" id="KW-0862">Zinc</keyword>
<dbReference type="InterPro" id="IPR042173">
    <property type="entry name" value="RNase_J_2"/>
</dbReference>
<evidence type="ECO:0000313" key="15">
    <source>
        <dbReference type="Proteomes" id="UP000000657"/>
    </source>
</evidence>
<dbReference type="KEGG" id="fal:FRAAL5737"/>
<dbReference type="Pfam" id="PF22505">
    <property type="entry name" value="RNase_J_b_CASP"/>
    <property type="match status" value="1"/>
</dbReference>
<dbReference type="SMART" id="SM00849">
    <property type="entry name" value="Lactamase_B"/>
    <property type="match status" value="1"/>
</dbReference>
<comment type="subcellular location">
    <subcellularLocation>
        <location evidence="9">Cytoplasm</location>
    </subcellularLocation>
</comment>
<keyword evidence="9" id="KW-0698">rRNA processing</keyword>
<feature type="binding site" evidence="12">
    <location>
        <position position="151"/>
    </location>
    <ligand>
        <name>Zn(2+)</name>
        <dbReference type="ChEBI" id="CHEBI:29105"/>
        <label>1</label>
        <note>catalytic</note>
    </ligand>
</feature>
<dbReference type="Gene3D" id="3.60.15.10">
    <property type="entry name" value="Ribonuclease Z/Hydroxyacylglutathione hydrolase-like"/>
    <property type="match status" value="1"/>
</dbReference>
<dbReference type="InterPro" id="IPR041636">
    <property type="entry name" value="RNase_J_C"/>
</dbReference>
<dbReference type="InterPro" id="IPR030854">
    <property type="entry name" value="RNase_J_bac"/>
</dbReference>
<accession>Q0RDU7</accession>
<keyword evidence="15" id="KW-1185">Reference proteome</keyword>
<dbReference type="SUPFAM" id="SSF56281">
    <property type="entry name" value="Metallo-hydrolase/oxidoreductase"/>
    <property type="match status" value="1"/>
</dbReference>
<evidence type="ECO:0000256" key="8">
    <source>
        <dbReference type="ARBA" id="ARBA00022884"/>
    </source>
</evidence>
<keyword evidence="1 9" id="KW-0963">Cytoplasm</keyword>
<evidence type="ECO:0000256" key="10">
    <source>
        <dbReference type="PIRSR" id="PIRSR004803-1"/>
    </source>
</evidence>
<dbReference type="InterPro" id="IPR011108">
    <property type="entry name" value="RMMBL"/>
</dbReference>
<dbReference type="GO" id="GO:0006364">
    <property type="term" value="P:rRNA processing"/>
    <property type="evidence" value="ECO:0007669"/>
    <property type="project" value="UniProtKB-UniRule"/>
</dbReference>
<feature type="binding site" evidence="12">
    <location>
        <position position="89"/>
    </location>
    <ligand>
        <name>Zn(2+)</name>
        <dbReference type="ChEBI" id="CHEBI:29105"/>
        <label>1</label>
        <note>catalytic</note>
    </ligand>
</feature>
<feature type="active site" description="Proton donor" evidence="10">
    <location>
        <position position="205"/>
    </location>
</feature>
<feature type="binding site" evidence="12">
    <location>
        <position position="452"/>
    </location>
    <ligand>
        <name>Ca(2+)</name>
        <dbReference type="ChEBI" id="CHEBI:29108"/>
    </ligand>
</feature>
<keyword evidence="8 9" id="KW-0694">RNA-binding</keyword>
<dbReference type="AlphaFoldDB" id="Q0RDU7"/>
<comment type="cofactor">
    <cofactor evidence="12">
        <name>Ca(2+)</name>
        <dbReference type="ChEBI" id="CHEBI:29108"/>
    </cofactor>
    <text evidence="12">Binds 1 Ca(2+) cation per subunit. Seen in 1 crystal structure, it is not clear if it is physiologically important.</text>
</comment>
<gene>
    <name evidence="9" type="primary">rnj</name>
    <name evidence="14" type="ordered locus">FRAAL5737</name>
</gene>
<dbReference type="Pfam" id="PF17770">
    <property type="entry name" value="RNase_J_C"/>
    <property type="match status" value="1"/>
</dbReference>
<reference evidence="14 15" key="1">
    <citation type="journal article" date="2007" name="Genome Res.">
        <title>Genome characteristics of facultatively symbiotic Frankia sp. strains reflect host range and host plant biogeography.</title>
        <authorList>
            <person name="Normand P."/>
            <person name="Lapierre P."/>
            <person name="Tisa L.S."/>
            <person name="Gogarten J.P."/>
            <person name="Alloisio N."/>
            <person name="Bagnarol E."/>
            <person name="Bassi C.A."/>
            <person name="Berry A.M."/>
            <person name="Bickhart D.M."/>
            <person name="Choisne N."/>
            <person name="Couloux A."/>
            <person name="Cournoyer B."/>
            <person name="Cruveiller S."/>
            <person name="Daubin V."/>
            <person name="Demange N."/>
            <person name="Francino M.P."/>
            <person name="Goltsman E."/>
            <person name="Huang Y."/>
            <person name="Kopp O.R."/>
            <person name="Labarre L."/>
            <person name="Lapidus A."/>
            <person name="Lavire C."/>
            <person name="Marechal J."/>
            <person name="Martinez M."/>
            <person name="Mastronunzio J.E."/>
            <person name="Mullin B.C."/>
            <person name="Niemann J."/>
            <person name="Pujic P."/>
            <person name="Rawnsley T."/>
            <person name="Rouy Z."/>
            <person name="Schenowitz C."/>
            <person name="Sellstedt A."/>
            <person name="Tavares F."/>
            <person name="Tomkins J.P."/>
            <person name="Vallenet D."/>
            <person name="Valverde C."/>
            <person name="Wall L.G."/>
            <person name="Wang Y."/>
            <person name="Medigue C."/>
            <person name="Benson D.R."/>
        </authorList>
    </citation>
    <scope>NUCLEOTIDE SEQUENCE [LARGE SCALE GENOMIC DNA]</scope>
    <source>
        <strain evidence="15">DSM 45986 / CECT 9034 / ACN14a</strain>
    </source>
</reference>
<feature type="binding site" evidence="12">
    <location>
        <position position="86"/>
    </location>
    <ligand>
        <name>Zn(2+)</name>
        <dbReference type="ChEBI" id="CHEBI:29105"/>
        <label>1</label>
        <note>catalytic</note>
    </ligand>
</feature>
<dbReference type="CDD" id="cd07714">
    <property type="entry name" value="RNaseJ_MBL-fold"/>
    <property type="match status" value="1"/>
</dbReference>
<dbReference type="InterPro" id="IPR055132">
    <property type="entry name" value="RNase_J_b_CASP"/>
</dbReference>
<dbReference type="PIRSF" id="PIRSF004803">
    <property type="entry name" value="RnjA"/>
    <property type="match status" value="1"/>
</dbReference>
<evidence type="ECO:0000256" key="12">
    <source>
        <dbReference type="PIRSR" id="PIRSR004803-3"/>
    </source>
</evidence>
<evidence type="ECO:0000256" key="9">
    <source>
        <dbReference type="HAMAP-Rule" id="MF_01491"/>
    </source>
</evidence>
<dbReference type="HOGENOM" id="CLU_008727_3_1_11"/>
<evidence type="ECO:0000256" key="11">
    <source>
        <dbReference type="PIRSR" id="PIRSR004803-2"/>
    </source>
</evidence>
<dbReference type="GO" id="GO:0005737">
    <property type="term" value="C:cytoplasm"/>
    <property type="evidence" value="ECO:0007669"/>
    <property type="project" value="UniProtKB-SubCell"/>
</dbReference>
<evidence type="ECO:0000259" key="13">
    <source>
        <dbReference type="SMART" id="SM00849"/>
    </source>
</evidence>
<dbReference type="InterPro" id="IPR004613">
    <property type="entry name" value="RNase_J"/>
</dbReference>
<evidence type="ECO:0000256" key="1">
    <source>
        <dbReference type="ARBA" id="ARBA00022490"/>
    </source>
</evidence>
<keyword evidence="5 9" id="KW-0378">Hydrolase</keyword>
<dbReference type="Proteomes" id="UP000000657">
    <property type="component" value="Chromosome"/>
</dbReference>
<evidence type="ECO:0000256" key="6">
    <source>
        <dbReference type="ARBA" id="ARBA00022833"/>
    </source>
</evidence>
<evidence type="ECO:0000313" key="14">
    <source>
        <dbReference type="EMBL" id="CAJ64369.1"/>
    </source>
</evidence>
<feature type="binding site" evidence="12">
    <location>
        <position position="59"/>
    </location>
    <ligand>
        <name>Ca(2+)</name>
        <dbReference type="ChEBI" id="CHEBI:29108"/>
    </ligand>
</feature>
<proteinExistence type="inferred from homology"/>
<feature type="domain" description="Metallo-beta-lactamase" evidence="13">
    <location>
        <begin position="31"/>
        <end position="225"/>
    </location>
</feature>
<evidence type="ECO:0000256" key="5">
    <source>
        <dbReference type="ARBA" id="ARBA00022801"/>
    </source>
</evidence>
<comment type="function">
    <text evidence="9">An RNase that has 5'-3' exonuclease and possibly endonuclease activity. Involved in maturation of rRNA and in some organisms also mRNA maturation and/or decay.</text>
</comment>
<name>Q0RDU7_FRAAA</name>
<evidence type="ECO:0000256" key="7">
    <source>
        <dbReference type="ARBA" id="ARBA00022839"/>
    </source>
</evidence>
<dbReference type="GO" id="GO:0008270">
    <property type="term" value="F:zinc ion binding"/>
    <property type="evidence" value="ECO:0007669"/>
    <property type="project" value="InterPro"/>
</dbReference>
<dbReference type="PANTHER" id="PTHR43694:SF1">
    <property type="entry name" value="RIBONUCLEASE J"/>
    <property type="match status" value="1"/>
</dbReference>
<protein>
    <recommendedName>
        <fullName evidence="9">Ribonuclease J</fullName>
        <shortName evidence="9">RNase J</shortName>
        <ecNumber evidence="9">3.1.-.-</ecNumber>
    </recommendedName>
</protein>
<feature type="binding site" evidence="12">
    <location>
        <position position="88"/>
    </location>
    <ligand>
        <name>Zn(2+)</name>
        <dbReference type="ChEBI" id="CHEBI:29105"/>
        <label>1</label>
        <note>catalytic</note>
    </ligand>
</feature>
<dbReference type="Gene3D" id="3.40.50.10710">
    <property type="entry name" value="Metallo-hydrolase/oxidoreductase"/>
    <property type="match status" value="1"/>
</dbReference>
<dbReference type="STRING" id="326424.FRAAL5737"/>
<sequence>MSRPHPDYGPPPPLRADGLRIIPLGGVGEIGRNMTVFEHSGRLLIVDCGVLFPEDFQPGIDLILPDFTAIRDRLADIDALILTHAHEDHIGAVPYLLRERRDIPIVGTRLTLALLNAKLAEHRIKAVTQEIREEERHTYGPFECEFFAVNHSIPDAVAVAIRTEAGLVLHTGDFKMDQLPLDGRLTDLGGFARLGREGVDLLLSDSTNAEVPGFVASEREIAPVLDGVFRDATRRIIIACFASHVHRVQQVLDAAEAHGRSVCFVGRSMVRNMGVARDLGLLRVPPGLIVDARDVDSLPDRNICLISTGSQGEPLSALSRMANRDHQIRIQAGDTVVLASSLIPGNENAVFRVINGLTRYGAKVVHKGVAKVHTSGHAPAGELLYVLNATRPSNVMPVHGEWRHLRAHAKLAEATGVPADHVVLAEDGMVIDLIDGRARITGAVPCGYVYVDGAAVGDVGEPSLKDRRILGEEGFITITVVVDAAAGKVVVGPDLSARGFTDSPATFDSVARLVSDGLADAMRGGMNDTSALQQLVRRTVGRWVNEHYRRRPMIVPVVLEV</sequence>
<dbReference type="GO" id="GO:0004521">
    <property type="term" value="F:RNA endonuclease activity"/>
    <property type="evidence" value="ECO:0007669"/>
    <property type="project" value="UniProtKB-UniRule"/>
</dbReference>
<dbReference type="eggNOG" id="COG0595">
    <property type="taxonomic scope" value="Bacteria"/>
</dbReference>
<evidence type="ECO:0000256" key="2">
    <source>
        <dbReference type="ARBA" id="ARBA00022722"/>
    </source>
</evidence>
<feature type="binding site" evidence="12">
    <location>
        <position position="61"/>
    </location>
    <ligand>
        <name>Ca(2+)</name>
        <dbReference type="ChEBI" id="CHEBI:29108"/>
    </ligand>
</feature>
<comment type="similarity">
    <text evidence="9">Belongs to the metallo-beta-lactamase superfamily. RNA-metabolizing metallo-beta-lactamase-like family. Bacterial RNase J subfamily.</text>
</comment>
<dbReference type="EMBL" id="CT573213">
    <property type="protein sequence ID" value="CAJ64369.1"/>
    <property type="molecule type" value="Genomic_DNA"/>
</dbReference>
<organism evidence="14 15">
    <name type="scientific">Frankia alni (strain DSM 45986 / CECT 9034 / ACN14a)</name>
    <dbReference type="NCBI Taxonomy" id="326424"/>
    <lineage>
        <taxon>Bacteria</taxon>
        <taxon>Bacillati</taxon>
        <taxon>Actinomycetota</taxon>
        <taxon>Actinomycetes</taxon>
        <taxon>Frankiales</taxon>
        <taxon>Frankiaceae</taxon>
        <taxon>Frankia</taxon>
    </lineage>
</organism>
<dbReference type="HAMAP" id="MF_01491">
    <property type="entry name" value="RNase_J_bact"/>
    <property type="match status" value="1"/>
</dbReference>
<dbReference type="RefSeq" id="WP_011606811.1">
    <property type="nucleotide sequence ID" value="NC_008278.1"/>
</dbReference>
<keyword evidence="4 9" id="KW-0255">Endonuclease</keyword>
<dbReference type="Pfam" id="PF07521">
    <property type="entry name" value="RMMBL"/>
    <property type="match status" value="1"/>
</dbReference>
<dbReference type="PANTHER" id="PTHR43694">
    <property type="entry name" value="RIBONUCLEASE J"/>
    <property type="match status" value="1"/>
</dbReference>
<keyword evidence="12" id="KW-0106">Calcium</keyword>
<feature type="binding site" evidence="12">
    <location>
        <position position="173"/>
    </location>
    <ligand>
        <name>Zn(2+)</name>
        <dbReference type="ChEBI" id="CHEBI:29105"/>
        <label>1</label>
        <note>catalytic</note>
    </ligand>
</feature>
<feature type="binding site" evidence="9 11">
    <location>
        <begin position="373"/>
        <end position="377"/>
    </location>
    <ligand>
        <name>substrate</name>
    </ligand>
</feature>
<dbReference type="InterPro" id="IPR036866">
    <property type="entry name" value="RibonucZ/Hydroxyglut_hydro"/>
</dbReference>
<dbReference type="Pfam" id="PF00753">
    <property type="entry name" value="Lactamase_B"/>
    <property type="match status" value="1"/>
</dbReference>
<dbReference type="OrthoDB" id="9770211at2"/>
<evidence type="ECO:0000256" key="4">
    <source>
        <dbReference type="ARBA" id="ARBA00022759"/>
    </source>
</evidence>
<feature type="binding site" evidence="12">
    <location>
        <position position="84"/>
    </location>
    <ligand>
        <name>Zn(2+)</name>
        <dbReference type="ChEBI" id="CHEBI:29105"/>
        <label>1</label>
        <note>catalytic</note>
    </ligand>
</feature>
<dbReference type="GO" id="GO:0003723">
    <property type="term" value="F:RNA binding"/>
    <property type="evidence" value="ECO:0007669"/>
    <property type="project" value="UniProtKB-UniRule"/>
</dbReference>
<comment type="subunit">
    <text evidence="9">Homodimer, may be a subunit of the RNA degradosome.</text>
</comment>
<keyword evidence="2 9" id="KW-0540">Nuclease</keyword>
<feature type="binding site" evidence="11">
    <location>
        <begin position="242"/>
        <end position="244"/>
    </location>
    <ligand>
        <name>substrate</name>
    </ligand>
</feature>
<dbReference type="InterPro" id="IPR001279">
    <property type="entry name" value="Metallo-B-lactamas"/>
</dbReference>
<feature type="active site" description="Proton acceptor" evidence="10">
    <location>
        <position position="377"/>
    </location>
</feature>
<feature type="binding site" evidence="12">
    <location>
        <position position="399"/>
    </location>
    <ligand>
        <name>Zn(2+)</name>
        <dbReference type="ChEBI" id="CHEBI:29105"/>
        <label>1</label>
        <note>catalytic</note>
    </ligand>
</feature>
<dbReference type="EC" id="3.1.-.-" evidence="9"/>
<evidence type="ECO:0000256" key="3">
    <source>
        <dbReference type="ARBA" id="ARBA00022723"/>
    </source>
</evidence>
<keyword evidence="7 9" id="KW-0269">Exonuclease</keyword>
<keyword evidence="3 12" id="KW-0479">Metal-binding</keyword>
<comment type="cofactor">
    <cofactor evidence="12">
        <name>Zn(2+)</name>
        <dbReference type="ChEBI" id="CHEBI:29105"/>
    </cofactor>
    <text evidence="12">Binds 2 Zn(2+) ions per subunit. It is not clear if Zn(2+) or Mg(2+) is physiologically important.</text>
</comment>
<dbReference type="Gene3D" id="3.10.20.580">
    <property type="match status" value="1"/>
</dbReference>
<dbReference type="GO" id="GO:0004534">
    <property type="term" value="F:5'-3' RNA exonuclease activity"/>
    <property type="evidence" value="ECO:0007669"/>
    <property type="project" value="UniProtKB-UniRule"/>
</dbReference>
<dbReference type="NCBIfam" id="TIGR00649">
    <property type="entry name" value="MG423"/>
    <property type="match status" value="1"/>
</dbReference>